<accession>A0ABY4GT93</accession>
<reference evidence="3 4" key="1">
    <citation type="submission" date="2022-04" db="EMBL/GenBank/DDBJ databases">
        <title>Gracilibacillus sp. isolated from saltern.</title>
        <authorList>
            <person name="Won M."/>
            <person name="Lee C.-M."/>
            <person name="Woen H.-Y."/>
            <person name="Kwon S.-W."/>
        </authorList>
    </citation>
    <scope>NUCLEOTIDE SEQUENCE [LARGE SCALE GENOMIC DNA]</scope>
    <source>
        <strain evidence="3 4">SSPM10-3</strain>
    </source>
</reference>
<name>A0ABY4GT93_9BACI</name>
<keyword evidence="1" id="KW-0472">Membrane</keyword>
<keyword evidence="1" id="KW-1133">Transmembrane helix</keyword>
<dbReference type="Pfam" id="PF13786">
    <property type="entry name" value="DUF4179"/>
    <property type="match status" value="1"/>
</dbReference>
<dbReference type="EMBL" id="CP095071">
    <property type="protein sequence ID" value="UOQ86897.1"/>
    <property type="molecule type" value="Genomic_DNA"/>
</dbReference>
<protein>
    <submittedName>
        <fullName evidence="3">DUF4179 domain-containing protein</fullName>
    </submittedName>
</protein>
<evidence type="ECO:0000256" key="1">
    <source>
        <dbReference type="SAM" id="Phobius"/>
    </source>
</evidence>
<dbReference type="Proteomes" id="UP000831537">
    <property type="component" value="Chromosome"/>
</dbReference>
<keyword evidence="4" id="KW-1185">Reference proteome</keyword>
<evidence type="ECO:0000313" key="3">
    <source>
        <dbReference type="EMBL" id="UOQ86897.1"/>
    </source>
</evidence>
<dbReference type="RefSeq" id="WP_244747271.1">
    <property type="nucleotide sequence ID" value="NZ_CP095071.1"/>
</dbReference>
<dbReference type="InterPro" id="IPR025436">
    <property type="entry name" value="DUF4179"/>
</dbReference>
<organism evidence="3 4">
    <name type="scientific">Gracilibacillus salinarum</name>
    <dbReference type="NCBI Taxonomy" id="2932255"/>
    <lineage>
        <taxon>Bacteria</taxon>
        <taxon>Bacillati</taxon>
        <taxon>Bacillota</taxon>
        <taxon>Bacilli</taxon>
        <taxon>Bacillales</taxon>
        <taxon>Bacillaceae</taxon>
        <taxon>Gracilibacillus</taxon>
    </lineage>
</organism>
<dbReference type="Gene3D" id="2.60.40.1630">
    <property type="entry name" value="bacillus anthracis domain"/>
    <property type="match status" value="1"/>
</dbReference>
<gene>
    <name evidence="3" type="ORF">MUN87_08445</name>
</gene>
<proteinExistence type="predicted"/>
<evidence type="ECO:0000313" key="4">
    <source>
        <dbReference type="Proteomes" id="UP000831537"/>
    </source>
</evidence>
<keyword evidence="1" id="KW-0812">Transmembrane</keyword>
<feature type="transmembrane region" description="Helical" evidence="1">
    <location>
        <begin position="45"/>
        <end position="71"/>
    </location>
</feature>
<feature type="domain" description="DUF4179" evidence="2">
    <location>
        <begin position="38"/>
        <end position="131"/>
    </location>
</feature>
<evidence type="ECO:0000259" key="2">
    <source>
        <dbReference type="Pfam" id="PF13786"/>
    </source>
</evidence>
<sequence>MGKERLHKEIDEIEVPKSEIFQAIERGMEKGRKEKVPKRRSKVKLVSAAASIAAIAFLAAGFVFAPISYALSSIPLLGSVYDKVGMQIGEELLESDLVTQLDQKATSKGVDITITSAYYDGNVIGITFNAKGDKLSLDRVGGEGPEAGYRFHLFDGKDQNQLSATMSSLKETEDGYIASIEFYNDHGYVLEKDTLPLTFTNMASVNGRWKFDVPVEKIPSETIYSEATTELEGSGYSLQMESVVKGKATTILNYQTTMPLDGEMDYINIKVVDSEGNRLSPFNPNVVSTETSESFILEDNQDLIDSKISDDAKYLIIQPEIEKSEEDTVYSMNQSPPFTIESSRFDYSIKVNSIQQEGEQLILDYHIQNVETGSLRADIIQGFANFIMMIKSDNVQRDETGELDMMNMLEYRIRSDQATLQEGDSLHFQSIFEWKDQDTFDYRDYSILVPFGTLSANEEPIKMDAIKVELK</sequence>